<organism evidence="9 10">
    <name type="scientific">Saccharopolyspora taberi</name>
    <dbReference type="NCBI Taxonomy" id="60895"/>
    <lineage>
        <taxon>Bacteria</taxon>
        <taxon>Bacillati</taxon>
        <taxon>Actinomycetota</taxon>
        <taxon>Actinomycetes</taxon>
        <taxon>Pseudonocardiales</taxon>
        <taxon>Pseudonocardiaceae</taxon>
        <taxon>Saccharopolyspora</taxon>
    </lineage>
</organism>
<evidence type="ECO:0000259" key="8">
    <source>
        <dbReference type="PROSITE" id="PS50850"/>
    </source>
</evidence>
<evidence type="ECO:0000313" key="10">
    <source>
        <dbReference type="Proteomes" id="UP001500979"/>
    </source>
</evidence>
<evidence type="ECO:0000256" key="4">
    <source>
        <dbReference type="ARBA" id="ARBA00022989"/>
    </source>
</evidence>
<evidence type="ECO:0000256" key="1">
    <source>
        <dbReference type="ARBA" id="ARBA00004651"/>
    </source>
</evidence>
<feature type="transmembrane region" description="Helical" evidence="7">
    <location>
        <begin position="343"/>
        <end position="367"/>
    </location>
</feature>
<evidence type="ECO:0000256" key="2">
    <source>
        <dbReference type="ARBA" id="ARBA00022475"/>
    </source>
</evidence>
<feature type="transmembrane region" description="Helical" evidence="7">
    <location>
        <begin position="150"/>
        <end position="171"/>
    </location>
</feature>
<dbReference type="CDD" id="cd17324">
    <property type="entry name" value="MFS_NepI_like"/>
    <property type="match status" value="1"/>
</dbReference>
<feature type="transmembrane region" description="Helical" evidence="7">
    <location>
        <begin position="55"/>
        <end position="73"/>
    </location>
</feature>
<feature type="transmembrane region" description="Helical" evidence="7">
    <location>
        <begin position="406"/>
        <end position="426"/>
    </location>
</feature>
<feature type="compositionally biased region" description="Basic and acidic residues" evidence="6">
    <location>
        <begin position="436"/>
        <end position="455"/>
    </location>
</feature>
<feature type="transmembrane region" description="Helical" evidence="7">
    <location>
        <begin position="183"/>
        <end position="203"/>
    </location>
</feature>
<comment type="subcellular location">
    <subcellularLocation>
        <location evidence="1">Cell membrane</location>
        <topology evidence="1">Multi-pass membrane protein</topology>
    </subcellularLocation>
</comment>
<dbReference type="InterPro" id="IPR011701">
    <property type="entry name" value="MFS"/>
</dbReference>
<dbReference type="InterPro" id="IPR020846">
    <property type="entry name" value="MFS_dom"/>
</dbReference>
<evidence type="ECO:0000256" key="7">
    <source>
        <dbReference type="SAM" id="Phobius"/>
    </source>
</evidence>
<gene>
    <name evidence="9" type="ORF">GCM10010470_61390</name>
</gene>
<feature type="transmembrane region" description="Helical" evidence="7">
    <location>
        <begin position="125"/>
        <end position="144"/>
    </location>
</feature>
<feature type="transmembrane region" description="Helical" evidence="7">
    <location>
        <begin position="379"/>
        <end position="400"/>
    </location>
</feature>
<keyword evidence="10" id="KW-1185">Reference proteome</keyword>
<protein>
    <submittedName>
        <fullName evidence="9">MFS transporter</fullName>
    </submittedName>
</protein>
<dbReference type="InterPro" id="IPR036259">
    <property type="entry name" value="MFS_trans_sf"/>
</dbReference>
<dbReference type="InterPro" id="IPR050189">
    <property type="entry name" value="MFS_Efflux_Transporters"/>
</dbReference>
<proteinExistence type="predicted"/>
<feature type="transmembrane region" description="Helical" evidence="7">
    <location>
        <begin position="319"/>
        <end position="337"/>
    </location>
</feature>
<keyword evidence="2" id="KW-1003">Cell membrane</keyword>
<accession>A0ABN3VNZ1</accession>
<name>A0ABN3VNZ1_9PSEU</name>
<feature type="domain" description="Major facilitator superfamily (MFS) profile" evidence="8">
    <location>
        <begin position="59"/>
        <end position="430"/>
    </location>
</feature>
<dbReference type="Proteomes" id="UP001500979">
    <property type="component" value="Unassembled WGS sequence"/>
</dbReference>
<reference evidence="9 10" key="1">
    <citation type="journal article" date="2019" name="Int. J. Syst. Evol. Microbiol.">
        <title>The Global Catalogue of Microorganisms (GCM) 10K type strain sequencing project: providing services to taxonomists for standard genome sequencing and annotation.</title>
        <authorList>
            <consortium name="The Broad Institute Genomics Platform"/>
            <consortium name="The Broad Institute Genome Sequencing Center for Infectious Disease"/>
            <person name="Wu L."/>
            <person name="Ma J."/>
        </authorList>
    </citation>
    <scope>NUCLEOTIDE SEQUENCE [LARGE SCALE GENOMIC DNA]</scope>
    <source>
        <strain evidence="9 10">JCM 9383</strain>
    </source>
</reference>
<dbReference type="EMBL" id="BAAAUX010000032">
    <property type="protein sequence ID" value="GAA2817722.1"/>
    <property type="molecule type" value="Genomic_DNA"/>
</dbReference>
<keyword evidence="4 7" id="KW-1133">Transmembrane helix</keyword>
<dbReference type="SUPFAM" id="SSF103473">
    <property type="entry name" value="MFS general substrate transporter"/>
    <property type="match status" value="1"/>
</dbReference>
<evidence type="ECO:0000256" key="6">
    <source>
        <dbReference type="SAM" id="MobiDB-lite"/>
    </source>
</evidence>
<keyword evidence="5 7" id="KW-0472">Membrane</keyword>
<evidence type="ECO:0000256" key="3">
    <source>
        <dbReference type="ARBA" id="ARBA00022692"/>
    </source>
</evidence>
<dbReference type="PROSITE" id="PS50850">
    <property type="entry name" value="MFS"/>
    <property type="match status" value="1"/>
</dbReference>
<keyword evidence="3 7" id="KW-0812">Transmembrane</keyword>
<dbReference type="PANTHER" id="PTHR43124">
    <property type="entry name" value="PURINE EFFLUX PUMP PBUE"/>
    <property type="match status" value="1"/>
</dbReference>
<evidence type="ECO:0000256" key="5">
    <source>
        <dbReference type="ARBA" id="ARBA00023136"/>
    </source>
</evidence>
<feature type="transmembrane region" description="Helical" evidence="7">
    <location>
        <begin position="254"/>
        <end position="277"/>
    </location>
</feature>
<sequence>MTPLATEKGPACRSGWQGRLWRRTWTANLTLTWMADFSVRAMNVTVKDAPPSGKAAVAGLVTLFAAAFLTITTETLPMGLLPQMSDGIGASQPMIGQLVSLYALVTLLVTLPLTAWTSHWPRRRLFVVIMVVFAVSNLLLAVSPNYATAAFARLIAAAVHGVLWSMMASYATRLVPPDKAGRAVAAVFAGNSAALTLGVPLGTTVGTTFGWRVSFLGMGVIAVLVVVAAATLLPRVEGVRAGRTGVGTAFRTPGVRGIVLTTTLIMLAHFAFYTYIAPYLANRGIPEEGVSAVLFAFGGAGAVGVWAAGALVDTRPRGALLWAVGLVTAAMAGLAVIRDLPVATVVLAVVLGLAYAALPTLLQSAALKAAPAAQTAASSLFVLAFNLGIFAGAGLGGLFLEHIGVSALPVVAAVLAAAATVVVIAGRRHSFPAASRNRDAGGDGTGERERELAAH</sequence>
<feature type="transmembrane region" description="Helical" evidence="7">
    <location>
        <begin position="289"/>
        <end position="312"/>
    </location>
</feature>
<evidence type="ECO:0000313" key="9">
    <source>
        <dbReference type="EMBL" id="GAA2817722.1"/>
    </source>
</evidence>
<dbReference type="Gene3D" id="1.20.1250.20">
    <property type="entry name" value="MFS general substrate transporter like domains"/>
    <property type="match status" value="1"/>
</dbReference>
<feature type="transmembrane region" description="Helical" evidence="7">
    <location>
        <begin position="209"/>
        <end position="233"/>
    </location>
</feature>
<comment type="caution">
    <text evidence="9">The sequence shown here is derived from an EMBL/GenBank/DDBJ whole genome shotgun (WGS) entry which is preliminary data.</text>
</comment>
<dbReference type="Pfam" id="PF07690">
    <property type="entry name" value="MFS_1"/>
    <property type="match status" value="1"/>
</dbReference>
<feature type="transmembrane region" description="Helical" evidence="7">
    <location>
        <begin position="93"/>
        <end position="113"/>
    </location>
</feature>
<feature type="region of interest" description="Disordered" evidence="6">
    <location>
        <begin position="435"/>
        <end position="455"/>
    </location>
</feature>
<dbReference type="PANTHER" id="PTHR43124:SF3">
    <property type="entry name" value="CHLORAMPHENICOL EFFLUX PUMP RV0191"/>
    <property type="match status" value="1"/>
</dbReference>